<keyword evidence="12" id="KW-0902">Two-component regulatory system</keyword>
<evidence type="ECO:0000259" key="17">
    <source>
        <dbReference type="PROSITE" id="PS50109"/>
    </source>
</evidence>
<evidence type="ECO:0000313" key="19">
    <source>
        <dbReference type="EMBL" id="APF39708.1"/>
    </source>
</evidence>
<dbReference type="Pfam" id="PF00512">
    <property type="entry name" value="HisKA"/>
    <property type="match status" value="1"/>
</dbReference>
<feature type="region of interest" description="Disordered" evidence="15">
    <location>
        <begin position="546"/>
        <end position="598"/>
    </location>
</feature>
<dbReference type="FunFam" id="1.10.287.130:FF:000010">
    <property type="entry name" value="Two-component sensor histidine kinase"/>
    <property type="match status" value="1"/>
</dbReference>
<dbReference type="GO" id="GO:0000155">
    <property type="term" value="F:phosphorelay sensor kinase activity"/>
    <property type="evidence" value="ECO:0007669"/>
    <property type="project" value="InterPro"/>
</dbReference>
<evidence type="ECO:0000256" key="9">
    <source>
        <dbReference type="ARBA" id="ARBA00022777"/>
    </source>
</evidence>
<proteinExistence type="predicted"/>
<dbReference type="CDD" id="cd00082">
    <property type="entry name" value="HisKA"/>
    <property type="match status" value="1"/>
</dbReference>
<evidence type="ECO:0000256" key="15">
    <source>
        <dbReference type="SAM" id="MobiDB-lite"/>
    </source>
</evidence>
<dbReference type="SMART" id="SM00387">
    <property type="entry name" value="HATPase_c"/>
    <property type="match status" value="1"/>
</dbReference>
<dbReference type="InterPro" id="IPR003661">
    <property type="entry name" value="HisK_dim/P_dom"/>
</dbReference>
<feature type="transmembrane region" description="Helical" evidence="16">
    <location>
        <begin position="37"/>
        <end position="58"/>
    </location>
</feature>
<dbReference type="AlphaFoldDB" id="A0A1L2ZL07"/>
<evidence type="ECO:0000256" key="11">
    <source>
        <dbReference type="ARBA" id="ARBA00022989"/>
    </source>
</evidence>
<organism evidence="19 20">
    <name type="scientific">Neomicrococcus aestuarii</name>
    <dbReference type="NCBI Taxonomy" id="556325"/>
    <lineage>
        <taxon>Bacteria</taxon>
        <taxon>Bacillati</taxon>
        <taxon>Actinomycetota</taxon>
        <taxon>Actinomycetes</taxon>
        <taxon>Micrococcales</taxon>
        <taxon>Micrococcaceae</taxon>
        <taxon>Neomicrococcus</taxon>
    </lineage>
</organism>
<dbReference type="PROSITE" id="PS50109">
    <property type="entry name" value="HIS_KIN"/>
    <property type="match status" value="1"/>
</dbReference>
<dbReference type="InterPro" id="IPR003594">
    <property type="entry name" value="HATPase_dom"/>
</dbReference>
<keyword evidence="13 16" id="KW-0472">Membrane</keyword>
<dbReference type="Gene3D" id="3.30.565.10">
    <property type="entry name" value="Histidine kinase-like ATPase, C-terminal domain"/>
    <property type="match status" value="1"/>
</dbReference>
<feature type="compositionally biased region" description="Acidic residues" evidence="15">
    <location>
        <begin position="548"/>
        <end position="558"/>
    </location>
</feature>
<evidence type="ECO:0000256" key="13">
    <source>
        <dbReference type="ARBA" id="ARBA00023136"/>
    </source>
</evidence>
<keyword evidence="6" id="KW-0808">Transferase</keyword>
<dbReference type="Pfam" id="PF00672">
    <property type="entry name" value="HAMP"/>
    <property type="match status" value="1"/>
</dbReference>
<dbReference type="SUPFAM" id="SSF55874">
    <property type="entry name" value="ATPase domain of HSP90 chaperone/DNA topoisomerase II/histidine kinase"/>
    <property type="match status" value="1"/>
</dbReference>
<comment type="catalytic activity">
    <reaction evidence="1">
        <text>ATP + protein L-histidine = ADP + protein N-phospho-L-histidine.</text>
        <dbReference type="EC" id="2.7.13.3"/>
    </reaction>
</comment>
<dbReference type="CDD" id="cd00075">
    <property type="entry name" value="HATPase"/>
    <property type="match status" value="1"/>
</dbReference>
<dbReference type="SMART" id="SM00388">
    <property type="entry name" value="HisKA"/>
    <property type="match status" value="1"/>
</dbReference>
<evidence type="ECO:0000256" key="16">
    <source>
        <dbReference type="SAM" id="Phobius"/>
    </source>
</evidence>
<dbReference type="PROSITE" id="PS50885">
    <property type="entry name" value="HAMP"/>
    <property type="match status" value="1"/>
</dbReference>
<evidence type="ECO:0000256" key="12">
    <source>
        <dbReference type="ARBA" id="ARBA00023012"/>
    </source>
</evidence>
<evidence type="ECO:0000256" key="8">
    <source>
        <dbReference type="ARBA" id="ARBA00022741"/>
    </source>
</evidence>
<keyword evidence="20" id="KW-1185">Reference proteome</keyword>
<dbReference type="STRING" id="556325.BHE16_00260"/>
<dbReference type="InterPro" id="IPR047669">
    <property type="entry name" value="MtrAB_MtrB"/>
</dbReference>
<evidence type="ECO:0000256" key="14">
    <source>
        <dbReference type="ARBA" id="ARBA00035305"/>
    </source>
</evidence>
<accession>A0A1L2ZL07</accession>
<dbReference type="SUPFAM" id="SSF47384">
    <property type="entry name" value="Homodimeric domain of signal transducing histidine kinase"/>
    <property type="match status" value="1"/>
</dbReference>
<sequence>MFFRAPAITAEESRFVWRNPGTWILALHQRWARSMQLRTVVITVLLSTLALLGTGVFLSQQIASGLFQERFRQVESEANRGLSQVKSTLEAVSSTDRTGTVAFVRDTLRTLEGDGATVQRDFILTPLPGEGNIYVSAQASGGITSAVVPEELATAVRENQGQYWQSTALPTSDGVSPGLVFGTKVALPPGREYALYLVYDLESVQETLNYIHRILWIAGALLLVVIGGIGWYVTRQSLQPVAHAAAVSEKLAAGQLEERMEVHGADEVARLAQSFNRMADSLQDQIQQLETLSHMQQRFVSDVSHELRTPLTTVRMAAEVLHDARDEFDPINRRSAELLYNQVERFQSLLNDLLEISRFDAGVVDLDSDNWDIKPIVQRAVDMAQIHADRIGSELRTHYPQGPIVASMDPRRIERVVRNLVLNAVEHSESKPIDIFIGENEHAVAVSVRDHGIGLAEEAASRVFDRFWRADPARARTTGGSGLGLSIATEDTRLHGGLLQAWGQVGDGSNFLLTLPKSKDMVLGESPLPLIPADAPTPEIATLISDLEAAEAEADPETEAASSSLEEPSTSAIQGAADTAADPRPAQQLTDQEGRSER</sequence>
<dbReference type="InterPro" id="IPR036890">
    <property type="entry name" value="HATPase_C_sf"/>
</dbReference>
<keyword evidence="8" id="KW-0547">Nucleotide-binding</keyword>
<dbReference type="CDD" id="cd06225">
    <property type="entry name" value="HAMP"/>
    <property type="match status" value="1"/>
</dbReference>
<dbReference type="PANTHER" id="PTHR43547:SF2">
    <property type="entry name" value="HYBRID SIGNAL TRANSDUCTION HISTIDINE KINASE C"/>
    <property type="match status" value="1"/>
</dbReference>
<dbReference type="Pfam" id="PF02518">
    <property type="entry name" value="HATPase_c"/>
    <property type="match status" value="1"/>
</dbReference>
<evidence type="ECO:0000256" key="5">
    <source>
        <dbReference type="ARBA" id="ARBA00022553"/>
    </source>
</evidence>
<evidence type="ECO:0000256" key="7">
    <source>
        <dbReference type="ARBA" id="ARBA00022692"/>
    </source>
</evidence>
<reference evidence="19 20" key="1">
    <citation type="submission" date="2016-11" db="EMBL/GenBank/DDBJ databases">
        <title>Genome sequencing of Zhihengliuella aestuarii B18 antagonistic to Plasmodiophora brassicae.</title>
        <authorList>
            <person name="Luo Y."/>
        </authorList>
    </citation>
    <scope>NUCLEOTIDE SEQUENCE [LARGE SCALE GENOMIC DNA]</scope>
    <source>
        <strain evidence="19 20">B18</strain>
    </source>
</reference>
<dbReference type="InterPro" id="IPR003660">
    <property type="entry name" value="HAMP_dom"/>
</dbReference>
<evidence type="ECO:0000256" key="2">
    <source>
        <dbReference type="ARBA" id="ARBA00004651"/>
    </source>
</evidence>
<dbReference type="SMART" id="SM00304">
    <property type="entry name" value="HAMP"/>
    <property type="match status" value="1"/>
</dbReference>
<evidence type="ECO:0000259" key="18">
    <source>
        <dbReference type="PROSITE" id="PS50885"/>
    </source>
</evidence>
<dbReference type="KEGG" id="nae:BHE16_00260"/>
<keyword evidence="7 16" id="KW-0812">Transmembrane</keyword>
<evidence type="ECO:0000313" key="20">
    <source>
        <dbReference type="Proteomes" id="UP000183530"/>
    </source>
</evidence>
<gene>
    <name evidence="19" type="ORF">BHE16_00260</name>
</gene>
<dbReference type="InterPro" id="IPR005467">
    <property type="entry name" value="His_kinase_dom"/>
</dbReference>
<dbReference type="Gene3D" id="6.10.340.10">
    <property type="match status" value="1"/>
</dbReference>
<protein>
    <recommendedName>
        <fullName evidence="14">Sensor histidine kinase MtrB</fullName>
        <ecNumber evidence="3">2.7.13.3</ecNumber>
    </recommendedName>
</protein>
<feature type="compositionally biased region" description="Polar residues" evidence="15">
    <location>
        <begin position="562"/>
        <end position="573"/>
    </location>
</feature>
<keyword evidence="11 16" id="KW-1133">Transmembrane helix</keyword>
<evidence type="ECO:0000256" key="10">
    <source>
        <dbReference type="ARBA" id="ARBA00022840"/>
    </source>
</evidence>
<dbReference type="SUPFAM" id="SSF158472">
    <property type="entry name" value="HAMP domain-like"/>
    <property type="match status" value="1"/>
</dbReference>
<dbReference type="Gene3D" id="1.10.287.130">
    <property type="match status" value="1"/>
</dbReference>
<evidence type="ECO:0000256" key="1">
    <source>
        <dbReference type="ARBA" id="ARBA00000085"/>
    </source>
</evidence>
<evidence type="ECO:0000256" key="4">
    <source>
        <dbReference type="ARBA" id="ARBA00022475"/>
    </source>
</evidence>
<dbReference type="NCBIfam" id="NF040691">
    <property type="entry name" value="MtrAB_MtrB"/>
    <property type="match status" value="1"/>
</dbReference>
<keyword evidence="4" id="KW-1003">Cell membrane</keyword>
<evidence type="ECO:0000256" key="3">
    <source>
        <dbReference type="ARBA" id="ARBA00012438"/>
    </source>
</evidence>
<dbReference type="FunFam" id="3.30.565.10:FF:000013">
    <property type="entry name" value="Two-component sensor histidine kinase"/>
    <property type="match status" value="1"/>
</dbReference>
<dbReference type="EMBL" id="CP018135">
    <property type="protein sequence ID" value="APF39708.1"/>
    <property type="molecule type" value="Genomic_DNA"/>
</dbReference>
<comment type="subcellular location">
    <subcellularLocation>
        <location evidence="2">Cell membrane</location>
        <topology evidence="2">Multi-pass membrane protein</topology>
    </subcellularLocation>
</comment>
<dbReference type="PRINTS" id="PR00344">
    <property type="entry name" value="BCTRLSENSOR"/>
</dbReference>
<dbReference type="InterPro" id="IPR036097">
    <property type="entry name" value="HisK_dim/P_sf"/>
</dbReference>
<dbReference type="GO" id="GO:0005524">
    <property type="term" value="F:ATP binding"/>
    <property type="evidence" value="ECO:0007669"/>
    <property type="project" value="UniProtKB-KW"/>
</dbReference>
<dbReference type="EC" id="2.7.13.3" evidence="3"/>
<dbReference type="PANTHER" id="PTHR43547">
    <property type="entry name" value="TWO-COMPONENT HISTIDINE KINASE"/>
    <property type="match status" value="1"/>
</dbReference>
<dbReference type="Proteomes" id="UP000183530">
    <property type="component" value="Chromosome"/>
</dbReference>
<keyword evidence="9 19" id="KW-0418">Kinase</keyword>
<dbReference type="GO" id="GO:0005886">
    <property type="term" value="C:plasma membrane"/>
    <property type="evidence" value="ECO:0007669"/>
    <property type="project" value="UniProtKB-SubCell"/>
</dbReference>
<feature type="domain" description="Histidine kinase" evidence="17">
    <location>
        <begin position="302"/>
        <end position="519"/>
    </location>
</feature>
<evidence type="ECO:0000256" key="6">
    <source>
        <dbReference type="ARBA" id="ARBA00022679"/>
    </source>
</evidence>
<feature type="domain" description="HAMP" evidence="18">
    <location>
        <begin position="235"/>
        <end position="287"/>
    </location>
</feature>
<keyword evidence="5" id="KW-0597">Phosphoprotein</keyword>
<name>A0A1L2ZL07_9MICC</name>
<dbReference type="InterPro" id="IPR004358">
    <property type="entry name" value="Sig_transdc_His_kin-like_C"/>
</dbReference>
<keyword evidence="10" id="KW-0067">ATP-binding</keyword>